<name>A0AB39BDM8_9MICO</name>
<dbReference type="EMBL" id="CP162511">
    <property type="protein sequence ID" value="XDI04485.1"/>
    <property type="molecule type" value="Genomic_DNA"/>
</dbReference>
<evidence type="ECO:0000256" key="3">
    <source>
        <dbReference type="ARBA" id="ARBA00022723"/>
    </source>
</evidence>
<dbReference type="GO" id="GO:0019825">
    <property type="term" value="F:oxygen binding"/>
    <property type="evidence" value="ECO:0007669"/>
    <property type="project" value="InterPro"/>
</dbReference>
<dbReference type="RefSeq" id="WP_368496887.1">
    <property type="nucleotide sequence ID" value="NZ_CP162511.1"/>
</dbReference>
<keyword evidence="3" id="KW-0479">Metal-binding</keyword>
<evidence type="ECO:0008006" key="6">
    <source>
        <dbReference type="Google" id="ProtNLM"/>
    </source>
</evidence>
<accession>A0AB39BDM8</accession>
<evidence type="ECO:0000256" key="2">
    <source>
        <dbReference type="ARBA" id="ARBA00022617"/>
    </source>
</evidence>
<dbReference type="Pfam" id="PF01152">
    <property type="entry name" value="Bac_globin"/>
    <property type="match status" value="1"/>
</dbReference>
<organism evidence="5">
    <name type="scientific">Herbiconiux sp. A18JL235</name>
    <dbReference type="NCBI Taxonomy" id="3152363"/>
    <lineage>
        <taxon>Bacteria</taxon>
        <taxon>Bacillati</taxon>
        <taxon>Actinomycetota</taxon>
        <taxon>Actinomycetes</taxon>
        <taxon>Micrococcales</taxon>
        <taxon>Microbacteriaceae</taxon>
        <taxon>Herbiconiux</taxon>
    </lineage>
</organism>
<reference evidence="5" key="1">
    <citation type="submission" date="2024-05" db="EMBL/GenBank/DDBJ databases">
        <title>Herbiconiux sp. A18JL235.</title>
        <authorList>
            <person name="Zhang G."/>
        </authorList>
    </citation>
    <scope>NUCLEOTIDE SEQUENCE</scope>
    <source>
        <strain evidence="5">A18JL235</strain>
    </source>
</reference>
<dbReference type="Gene3D" id="1.10.490.10">
    <property type="entry name" value="Globins"/>
    <property type="match status" value="1"/>
</dbReference>
<dbReference type="InterPro" id="IPR009050">
    <property type="entry name" value="Globin-like_sf"/>
</dbReference>
<dbReference type="SUPFAM" id="SSF46458">
    <property type="entry name" value="Globin-like"/>
    <property type="match status" value="1"/>
</dbReference>
<dbReference type="AlphaFoldDB" id="A0AB39BDM8"/>
<evidence type="ECO:0000256" key="1">
    <source>
        <dbReference type="ARBA" id="ARBA00022448"/>
    </source>
</evidence>
<keyword evidence="2" id="KW-0349">Heme</keyword>
<proteinExistence type="predicted"/>
<dbReference type="GO" id="GO:0046872">
    <property type="term" value="F:metal ion binding"/>
    <property type="evidence" value="ECO:0007669"/>
    <property type="project" value="UniProtKB-KW"/>
</dbReference>
<evidence type="ECO:0000313" key="5">
    <source>
        <dbReference type="EMBL" id="XDI04485.1"/>
    </source>
</evidence>
<gene>
    <name evidence="5" type="ORF">ABFY20_14250</name>
</gene>
<dbReference type="InterPro" id="IPR012292">
    <property type="entry name" value="Globin/Proto"/>
</dbReference>
<dbReference type="InterPro" id="IPR001486">
    <property type="entry name" value="Hemoglobin_trunc"/>
</dbReference>
<keyword evidence="4" id="KW-0408">Iron</keyword>
<dbReference type="GO" id="GO:0020037">
    <property type="term" value="F:heme binding"/>
    <property type="evidence" value="ECO:0007669"/>
    <property type="project" value="InterPro"/>
</dbReference>
<sequence length="159" mass="17900">MPMTRPDHPPHVARFRPPGAEWRRHRGMLREPEASSLRFAATSGRSLCAWFNLRVSTSGSAAVGRWLDCFYDAVEREDLLAPMFGGKVTREHRDGVSAWWSEVLGGRATYTAEHGGYPRMVSKHLGLNISAEQRLRFVTLLSRAADEANSRAIPKRAQR</sequence>
<keyword evidence="1" id="KW-0813">Transport</keyword>
<evidence type="ECO:0000256" key="4">
    <source>
        <dbReference type="ARBA" id="ARBA00023004"/>
    </source>
</evidence>
<protein>
    <recommendedName>
        <fullName evidence="6">Globin</fullName>
    </recommendedName>
</protein>